<keyword evidence="1" id="KW-0812">Transmembrane</keyword>
<evidence type="ECO:0000313" key="2">
    <source>
        <dbReference type="EMBL" id="MBB5344413.1"/>
    </source>
</evidence>
<name>A0A7W8J8D5_9BACT</name>
<sequence length="126" mass="14205">MTEHLTASERSSSDNWKEVTATVLSSTYHPARLRDLSDDYQDNSFFVVSFSYTVDGKLFVDEYERSEPLDRGHEIVILYNSSKPGENNLSEVAPTSRSRIVGWVGGAILAALIIYLAKHFDLPDEF</sequence>
<dbReference type="EMBL" id="JACHDZ010000003">
    <property type="protein sequence ID" value="MBB5344413.1"/>
    <property type="molecule type" value="Genomic_DNA"/>
</dbReference>
<evidence type="ECO:0000256" key="1">
    <source>
        <dbReference type="SAM" id="Phobius"/>
    </source>
</evidence>
<keyword evidence="1" id="KW-1133">Transmembrane helix</keyword>
<evidence type="ECO:0008006" key="4">
    <source>
        <dbReference type="Google" id="ProtNLM"/>
    </source>
</evidence>
<feature type="transmembrane region" description="Helical" evidence="1">
    <location>
        <begin position="100"/>
        <end position="117"/>
    </location>
</feature>
<gene>
    <name evidence="2" type="ORF">HDF10_002392</name>
</gene>
<accession>A0A7W8J8D5</accession>
<organism evidence="2 3">
    <name type="scientific">Tunturiibacter lichenicola</name>
    <dbReference type="NCBI Taxonomy" id="2051959"/>
    <lineage>
        <taxon>Bacteria</taxon>
        <taxon>Pseudomonadati</taxon>
        <taxon>Acidobacteriota</taxon>
        <taxon>Terriglobia</taxon>
        <taxon>Terriglobales</taxon>
        <taxon>Acidobacteriaceae</taxon>
        <taxon>Tunturiibacter</taxon>
    </lineage>
</organism>
<reference evidence="2 3" key="1">
    <citation type="submission" date="2020-08" db="EMBL/GenBank/DDBJ databases">
        <title>Genomic Encyclopedia of Type Strains, Phase IV (KMG-V): Genome sequencing to study the core and pangenomes of soil and plant-associated prokaryotes.</title>
        <authorList>
            <person name="Whitman W."/>
        </authorList>
    </citation>
    <scope>NUCLEOTIDE SEQUENCE [LARGE SCALE GENOMIC DNA]</scope>
    <source>
        <strain evidence="2 3">M8US30</strain>
    </source>
</reference>
<keyword evidence="1" id="KW-0472">Membrane</keyword>
<proteinExistence type="predicted"/>
<comment type="caution">
    <text evidence="2">The sequence shown here is derived from an EMBL/GenBank/DDBJ whole genome shotgun (WGS) entry which is preliminary data.</text>
</comment>
<protein>
    <recommendedName>
        <fullName evidence="4">DUF3592 domain-containing protein</fullName>
    </recommendedName>
</protein>
<evidence type="ECO:0000313" key="3">
    <source>
        <dbReference type="Proteomes" id="UP000569092"/>
    </source>
</evidence>
<dbReference type="AlphaFoldDB" id="A0A7W8J8D5"/>
<dbReference type="Proteomes" id="UP000569092">
    <property type="component" value="Unassembled WGS sequence"/>
</dbReference>